<dbReference type="RefSeq" id="XP_001588105.1">
    <property type="nucleotide sequence ID" value="XM_001588055.1"/>
</dbReference>
<protein>
    <submittedName>
        <fullName evidence="1">Uncharacterized protein</fullName>
    </submittedName>
</protein>
<evidence type="ECO:0000313" key="2">
    <source>
        <dbReference type="Proteomes" id="UP000001312"/>
    </source>
</evidence>
<dbReference type="InParanoid" id="A7EYY5"/>
<reference evidence="2" key="1">
    <citation type="journal article" date="2011" name="PLoS Genet.">
        <title>Genomic analysis of the necrotrophic fungal pathogens Sclerotinia sclerotiorum and Botrytis cinerea.</title>
        <authorList>
            <person name="Amselem J."/>
            <person name="Cuomo C.A."/>
            <person name="van Kan J.A."/>
            <person name="Viaud M."/>
            <person name="Benito E.P."/>
            <person name="Couloux A."/>
            <person name="Coutinho P.M."/>
            <person name="de Vries R.P."/>
            <person name="Dyer P.S."/>
            <person name="Fillinger S."/>
            <person name="Fournier E."/>
            <person name="Gout L."/>
            <person name="Hahn M."/>
            <person name="Kohn L."/>
            <person name="Lapalu N."/>
            <person name="Plummer K.M."/>
            <person name="Pradier J.M."/>
            <person name="Quevillon E."/>
            <person name="Sharon A."/>
            <person name="Simon A."/>
            <person name="ten Have A."/>
            <person name="Tudzynski B."/>
            <person name="Tudzynski P."/>
            <person name="Wincker P."/>
            <person name="Andrew M."/>
            <person name="Anthouard V."/>
            <person name="Beever R.E."/>
            <person name="Beffa R."/>
            <person name="Benoit I."/>
            <person name="Bouzid O."/>
            <person name="Brault B."/>
            <person name="Chen Z."/>
            <person name="Choquer M."/>
            <person name="Collemare J."/>
            <person name="Cotton P."/>
            <person name="Danchin E.G."/>
            <person name="Da Silva C."/>
            <person name="Gautier A."/>
            <person name="Giraud C."/>
            <person name="Giraud T."/>
            <person name="Gonzalez C."/>
            <person name="Grossetete S."/>
            <person name="Guldener U."/>
            <person name="Henrissat B."/>
            <person name="Howlett B.J."/>
            <person name="Kodira C."/>
            <person name="Kretschmer M."/>
            <person name="Lappartient A."/>
            <person name="Leroch M."/>
            <person name="Levis C."/>
            <person name="Mauceli E."/>
            <person name="Neuveglise C."/>
            <person name="Oeser B."/>
            <person name="Pearson M."/>
            <person name="Poulain J."/>
            <person name="Poussereau N."/>
            <person name="Quesneville H."/>
            <person name="Rascle C."/>
            <person name="Schumacher J."/>
            <person name="Segurens B."/>
            <person name="Sexton A."/>
            <person name="Silva E."/>
            <person name="Sirven C."/>
            <person name="Soanes D.M."/>
            <person name="Talbot N.J."/>
            <person name="Templeton M."/>
            <person name="Yandava C."/>
            <person name="Yarden O."/>
            <person name="Zeng Q."/>
            <person name="Rollins J.A."/>
            <person name="Lebrun M.H."/>
            <person name="Dickman M."/>
        </authorList>
    </citation>
    <scope>NUCLEOTIDE SEQUENCE [LARGE SCALE GENOMIC DNA]</scope>
    <source>
        <strain evidence="2">ATCC 18683 / 1980 / Ss-1</strain>
    </source>
</reference>
<proteinExistence type="predicted"/>
<dbReference type="AlphaFoldDB" id="A7EYY5"/>
<keyword evidence="2" id="KW-1185">Reference proteome</keyword>
<gene>
    <name evidence="1" type="ORF">SS1G_10551</name>
</gene>
<name>A7EYY5_SCLS1</name>
<sequence>MVFQALNPIVKKLQDNGTNGRRMYELKGVRGLSPKALK</sequence>
<dbReference type="GeneID" id="5484346"/>
<dbReference type="KEGG" id="ssl:SS1G_10551"/>
<organism evidence="1 2">
    <name type="scientific">Sclerotinia sclerotiorum (strain ATCC 18683 / 1980 / Ss-1)</name>
    <name type="common">White mold</name>
    <name type="synonym">Whetzelinia sclerotiorum</name>
    <dbReference type="NCBI Taxonomy" id="665079"/>
    <lineage>
        <taxon>Eukaryota</taxon>
        <taxon>Fungi</taxon>
        <taxon>Dikarya</taxon>
        <taxon>Ascomycota</taxon>
        <taxon>Pezizomycotina</taxon>
        <taxon>Leotiomycetes</taxon>
        <taxon>Helotiales</taxon>
        <taxon>Sclerotiniaceae</taxon>
        <taxon>Sclerotinia</taxon>
    </lineage>
</organism>
<evidence type="ECO:0000313" key="1">
    <source>
        <dbReference type="EMBL" id="EDN94677.1"/>
    </source>
</evidence>
<accession>A7EYY5</accession>
<dbReference type="Proteomes" id="UP000001312">
    <property type="component" value="Unassembled WGS sequence"/>
</dbReference>
<dbReference type="EMBL" id="CH476636">
    <property type="protein sequence ID" value="EDN94677.1"/>
    <property type="molecule type" value="Genomic_DNA"/>
</dbReference>